<feature type="region of interest" description="Disordered" evidence="1">
    <location>
        <begin position="265"/>
        <end position="299"/>
    </location>
</feature>
<dbReference type="AlphaFoldDB" id="A0A8D8T0E6"/>
<feature type="compositionally biased region" description="Polar residues" evidence="1">
    <location>
        <begin position="265"/>
        <end position="276"/>
    </location>
</feature>
<name>A0A8D8T0E6_9HEMI</name>
<evidence type="ECO:0000256" key="1">
    <source>
        <dbReference type="SAM" id="MobiDB-lite"/>
    </source>
</evidence>
<organism evidence="2">
    <name type="scientific">Cacopsylla melanoneura</name>
    <dbReference type="NCBI Taxonomy" id="428564"/>
    <lineage>
        <taxon>Eukaryota</taxon>
        <taxon>Metazoa</taxon>
        <taxon>Ecdysozoa</taxon>
        <taxon>Arthropoda</taxon>
        <taxon>Hexapoda</taxon>
        <taxon>Insecta</taxon>
        <taxon>Pterygota</taxon>
        <taxon>Neoptera</taxon>
        <taxon>Paraneoptera</taxon>
        <taxon>Hemiptera</taxon>
        <taxon>Sternorrhyncha</taxon>
        <taxon>Psylloidea</taxon>
        <taxon>Psyllidae</taxon>
        <taxon>Psyllinae</taxon>
        <taxon>Cacopsylla</taxon>
    </lineage>
</organism>
<reference evidence="2" key="1">
    <citation type="submission" date="2021-05" db="EMBL/GenBank/DDBJ databases">
        <authorList>
            <person name="Alioto T."/>
            <person name="Alioto T."/>
            <person name="Gomez Garrido J."/>
        </authorList>
    </citation>
    <scope>NUCLEOTIDE SEQUENCE</scope>
</reference>
<feature type="compositionally biased region" description="Basic and acidic residues" evidence="1">
    <location>
        <begin position="321"/>
        <end position="331"/>
    </location>
</feature>
<sequence>MLCGSGSRASHRLKKFHNTLFDDKGKETGLLSDFRKIGFNPQSLCSILSASVSSLGQFHDFCSTEKAKAYLIHFSQAGFTINKLSDILHGARASICSALKDFHNVCFDEQGNNTHFLNDFYSVGFTASHLSKILGMAGNNSASILKNFHKSCFNERNYLNHFLAEEKLFTPKKLSRVLHRVGLSICSAFEKLHGFCFDKAGSKTDYLNNLIKNNSPDTIYDTLYKKVEKVKKAPSAFLDEQNISEEDKITNLELNLSSASGRIKQEQNLGSLQQGDSKIKRKTRKGITNQATNNRDKTPLDIAKSLDNKDIIQQLYRASPLKRENTGENKPEVGSPKKLRISSIKKKSLKEQKSKRVIQEPLPLS</sequence>
<protein>
    <submittedName>
        <fullName evidence="2">Uncharacterized protein</fullName>
    </submittedName>
</protein>
<evidence type="ECO:0000313" key="2">
    <source>
        <dbReference type="EMBL" id="CAG6675672.1"/>
    </source>
</evidence>
<proteinExistence type="predicted"/>
<accession>A0A8D8T0E6</accession>
<dbReference type="EMBL" id="HBUF01237511">
    <property type="protein sequence ID" value="CAG6675672.1"/>
    <property type="molecule type" value="Transcribed_RNA"/>
</dbReference>
<feature type="region of interest" description="Disordered" evidence="1">
    <location>
        <begin position="317"/>
        <end position="365"/>
    </location>
</feature>
<feature type="compositionally biased region" description="Basic residues" evidence="1">
    <location>
        <begin position="337"/>
        <end position="348"/>
    </location>
</feature>
<feature type="compositionally biased region" description="Basic and acidic residues" evidence="1">
    <location>
        <begin position="349"/>
        <end position="358"/>
    </location>
</feature>